<evidence type="ECO:0000256" key="4">
    <source>
        <dbReference type="ARBA" id="ARBA00066388"/>
    </source>
</evidence>
<dbReference type="InterPro" id="IPR003439">
    <property type="entry name" value="ABC_transporter-like_ATP-bd"/>
</dbReference>
<evidence type="ECO:0000256" key="3">
    <source>
        <dbReference type="ARBA" id="ARBA00022840"/>
    </source>
</evidence>
<keyword evidence="3" id="KW-0067">ATP-binding</keyword>
<proteinExistence type="predicted"/>
<dbReference type="InterPro" id="IPR017871">
    <property type="entry name" value="ABC_transporter-like_CS"/>
</dbReference>
<evidence type="ECO:0000256" key="1">
    <source>
        <dbReference type="ARBA" id="ARBA00022448"/>
    </source>
</evidence>
<dbReference type="GO" id="GO:0016887">
    <property type="term" value="F:ATP hydrolysis activity"/>
    <property type="evidence" value="ECO:0007669"/>
    <property type="project" value="InterPro"/>
</dbReference>
<dbReference type="SUPFAM" id="SSF52540">
    <property type="entry name" value="P-loop containing nucleoside triphosphate hydrolases"/>
    <property type="match status" value="1"/>
</dbReference>
<name>A0A0L0W8X1_GOTPU</name>
<protein>
    <recommendedName>
        <fullName evidence="4">ABC-type quaternary amine transporter</fullName>
        <ecNumber evidence="4">7.6.2.9</ecNumber>
    </recommendedName>
</protein>
<dbReference type="GO" id="GO:0005524">
    <property type="term" value="F:ATP binding"/>
    <property type="evidence" value="ECO:0007669"/>
    <property type="project" value="UniProtKB-KW"/>
</dbReference>
<dbReference type="EC" id="7.6.2.9" evidence="4"/>
<evidence type="ECO:0000313" key="7">
    <source>
        <dbReference type="Proteomes" id="UP000037267"/>
    </source>
</evidence>
<evidence type="ECO:0000259" key="5">
    <source>
        <dbReference type="PROSITE" id="PS50893"/>
    </source>
</evidence>
<dbReference type="AlphaFoldDB" id="A0A0L0W8X1"/>
<gene>
    <name evidence="6" type="ORF">CLPU_11c00760</name>
</gene>
<dbReference type="EMBL" id="LGSS01000011">
    <property type="protein sequence ID" value="KNF07907.1"/>
    <property type="molecule type" value="Genomic_DNA"/>
</dbReference>
<evidence type="ECO:0000256" key="2">
    <source>
        <dbReference type="ARBA" id="ARBA00022741"/>
    </source>
</evidence>
<keyword evidence="1" id="KW-0813">Transport</keyword>
<dbReference type="PANTHER" id="PTHR42788">
    <property type="entry name" value="TAURINE IMPORT ATP-BINDING PROTEIN-RELATED"/>
    <property type="match status" value="1"/>
</dbReference>
<dbReference type="PATRIC" id="fig|1503.3.peg.239"/>
<feature type="domain" description="ABC transporter" evidence="5">
    <location>
        <begin position="5"/>
        <end position="237"/>
    </location>
</feature>
<organism evidence="6 7">
    <name type="scientific">Gottschalkia purinilytica</name>
    <name type="common">Clostridium purinilyticum</name>
    <dbReference type="NCBI Taxonomy" id="1503"/>
    <lineage>
        <taxon>Bacteria</taxon>
        <taxon>Bacillati</taxon>
        <taxon>Bacillota</taxon>
        <taxon>Tissierellia</taxon>
        <taxon>Tissierellales</taxon>
        <taxon>Gottschalkiaceae</taxon>
        <taxon>Gottschalkia</taxon>
    </lineage>
</organism>
<dbReference type="FunFam" id="3.40.50.300:FF:000425">
    <property type="entry name" value="Probable ABC transporter, ATP-binding subunit"/>
    <property type="match status" value="1"/>
</dbReference>
<dbReference type="RefSeq" id="WP_050355815.1">
    <property type="nucleotide sequence ID" value="NZ_LGSS01000011.1"/>
</dbReference>
<dbReference type="SMART" id="SM00382">
    <property type="entry name" value="AAA"/>
    <property type="match status" value="1"/>
</dbReference>
<sequence length="258" mass="29174">MESCIVIDDVEKIFTTQEGLVVRALDKINLEVKENDFICVVGPSGCGKSTLLRIIAGLESTSKGNILYRGVEMNKPIKEVGMVFQNYSLLPWRTVLDNIALGLEFRGISKKERENKARHYLNIIGMNEFENAYPYELSGGMQQRVAIARALANDPDILLMDEPFGALDAYTRIILQKELLKIWESNKKTILFVTHSVDEAVYLSDRIVVMSSKPGKIKDIIEIDMSRPRDRANPEYAIMTARLLDMLEDENMANNLGK</sequence>
<dbReference type="InterPro" id="IPR050166">
    <property type="entry name" value="ABC_transporter_ATP-bind"/>
</dbReference>
<dbReference type="PROSITE" id="PS50893">
    <property type="entry name" value="ABC_TRANSPORTER_2"/>
    <property type="match status" value="1"/>
</dbReference>
<comment type="caution">
    <text evidence="6">The sequence shown here is derived from an EMBL/GenBank/DDBJ whole genome shotgun (WGS) entry which is preliminary data.</text>
</comment>
<dbReference type="Proteomes" id="UP000037267">
    <property type="component" value="Unassembled WGS sequence"/>
</dbReference>
<accession>A0A0L0W8X1</accession>
<dbReference type="Pfam" id="PF00005">
    <property type="entry name" value="ABC_tran"/>
    <property type="match status" value="1"/>
</dbReference>
<dbReference type="Gene3D" id="3.40.50.300">
    <property type="entry name" value="P-loop containing nucleotide triphosphate hydrolases"/>
    <property type="match status" value="1"/>
</dbReference>
<dbReference type="OrthoDB" id="9801958at2"/>
<keyword evidence="2" id="KW-0547">Nucleotide-binding</keyword>
<keyword evidence="7" id="KW-1185">Reference proteome</keyword>
<reference evidence="7" key="1">
    <citation type="submission" date="2015-07" db="EMBL/GenBank/DDBJ databases">
        <title>Draft genome sequence of the purine-degrading Gottschalkia purinilyticum DSM 1384 (formerly Clostridium purinilyticum).</title>
        <authorList>
            <person name="Poehlein A."/>
            <person name="Schiel-Bengelsdorf B."/>
            <person name="Bengelsdorf F.R."/>
            <person name="Daniel R."/>
            <person name="Duerre P."/>
        </authorList>
    </citation>
    <scope>NUCLEOTIDE SEQUENCE [LARGE SCALE GENOMIC DNA]</scope>
    <source>
        <strain evidence="7">DSM 1384</strain>
    </source>
</reference>
<dbReference type="PROSITE" id="PS00211">
    <property type="entry name" value="ABC_TRANSPORTER_1"/>
    <property type="match status" value="1"/>
</dbReference>
<dbReference type="CDD" id="cd03293">
    <property type="entry name" value="ABC_NrtD_SsuB_transporters"/>
    <property type="match status" value="1"/>
</dbReference>
<dbReference type="PANTHER" id="PTHR42788:SF13">
    <property type="entry name" value="ALIPHATIC SULFONATES IMPORT ATP-BINDING PROTEIN SSUB"/>
    <property type="match status" value="1"/>
</dbReference>
<dbReference type="InterPro" id="IPR003593">
    <property type="entry name" value="AAA+_ATPase"/>
</dbReference>
<dbReference type="STRING" id="1503.CLPU_11c00760"/>
<dbReference type="InterPro" id="IPR027417">
    <property type="entry name" value="P-loop_NTPase"/>
</dbReference>
<evidence type="ECO:0000313" key="6">
    <source>
        <dbReference type="EMBL" id="KNF07907.1"/>
    </source>
</evidence>
<dbReference type="GO" id="GO:0015418">
    <property type="term" value="F:ABC-type quaternary ammonium compound transporting activity"/>
    <property type="evidence" value="ECO:0007669"/>
    <property type="project" value="UniProtKB-EC"/>
</dbReference>